<evidence type="ECO:0000259" key="5">
    <source>
        <dbReference type="Pfam" id="PF25989"/>
    </source>
</evidence>
<comment type="similarity">
    <text evidence="1">Belongs to the membrane fusion protein (MFP) (TC 8.A.1) family.</text>
</comment>
<reference evidence="7 8" key="1">
    <citation type="submission" date="2016-11" db="EMBL/GenBank/DDBJ databases">
        <authorList>
            <person name="Jaros S."/>
            <person name="Januszkiewicz K."/>
            <person name="Wedrychowicz H."/>
        </authorList>
    </citation>
    <scope>NUCLEOTIDE SEQUENCE [LARGE SCALE GENOMIC DNA]</scope>
    <source>
        <strain evidence="7 8">DSM 4740</strain>
    </source>
</reference>
<dbReference type="InterPro" id="IPR058792">
    <property type="entry name" value="Beta-barrel_RND_2"/>
</dbReference>
<sequence>MKPAQSTLRRLRRLSLVLVLLAGFAMIVWWVLRPTEVTTVTPERGEAAEIVYATGEVEPHDWAQLAPLANGRIEYLCQCEGEWVEAGTVLARLDDREAQARLEELTTRAEQTTDDLARMERLANQRAVSRQELDQARSDASRARALASAQNTLLDHHVLRAPIAGKVLRQDAEVGEIAGPDQVLFWVGEPSRLEVVAEVNEEDIPEVESGQKVLIHADAFPEQTLNAEVMRVTPKGDPVARTYRVYLALPQDTPLRIGMSVEANIITRVVENAQLLPIEAFQQDAVFVVDDGKAQQRQLEVGIRGTERVEVLEPLEEGTEVIVPWPTDLSDGAKVTTSAGDDA</sequence>
<dbReference type="InterPro" id="IPR058637">
    <property type="entry name" value="YknX-like_C"/>
</dbReference>
<name>A0A1M7DVV6_9GAMM</name>
<dbReference type="Gene3D" id="2.40.420.20">
    <property type="match status" value="1"/>
</dbReference>
<dbReference type="GO" id="GO:1990281">
    <property type="term" value="C:efflux pump complex"/>
    <property type="evidence" value="ECO:0007669"/>
    <property type="project" value="TreeGrafter"/>
</dbReference>
<reference evidence="6 9" key="2">
    <citation type="submission" date="2019-07" db="EMBL/GenBank/DDBJ databases">
        <title>Whole genome shotgun sequence of Halomonas cupida NBRC 102219.</title>
        <authorList>
            <person name="Hosoyama A."/>
            <person name="Uohara A."/>
            <person name="Ohji S."/>
            <person name="Ichikawa N."/>
        </authorList>
    </citation>
    <scope>NUCLEOTIDE SEQUENCE [LARGE SCALE GENOMIC DNA]</scope>
    <source>
        <strain evidence="6 9">NBRC 102219</strain>
    </source>
</reference>
<dbReference type="Gene3D" id="2.40.50.100">
    <property type="match status" value="1"/>
</dbReference>
<dbReference type="NCBIfam" id="TIGR01730">
    <property type="entry name" value="RND_mfp"/>
    <property type="match status" value="1"/>
</dbReference>
<evidence type="ECO:0000313" key="8">
    <source>
        <dbReference type="Proteomes" id="UP000184123"/>
    </source>
</evidence>
<feature type="coiled-coil region" evidence="2">
    <location>
        <begin position="95"/>
        <end position="139"/>
    </location>
</feature>
<dbReference type="EMBL" id="BJXU01000032">
    <property type="protein sequence ID" value="GEN22960.1"/>
    <property type="molecule type" value="Genomic_DNA"/>
</dbReference>
<feature type="domain" description="CusB-like beta-barrel" evidence="4">
    <location>
        <begin position="195"/>
        <end position="265"/>
    </location>
</feature>
<dbReference type="STRING" id="44933.SAMN05660971_01500"/>
<evidence type="ECO:0000259" key="4">
    <source>
        <dbReference type="Pfam" id="PF25954"/>
    </source>
</evidence>
<gene>
    <name evidence="6" type="ORF">HCU01_09090</name>
    <name evidence="7" type="ORF">SAMN05660971_01500</name>
</gene>
<evidence type="ECO:0000313" key="9">
    <source>
        <dbReference type="Proteomes" id="UP000321726"/>
    </source>
</evidence>
<evidence type="ECO:0000313" key="6">
    <source>
        <dbReference type="EMBL" id="GEN22960.1"/>
    </source>
</evidence>
<dbReference type="Gene3D" id="2.40.30.170">
    <property type="match status" value="1"/>
</dbReference>
<dbReference type="PANTHER" id="PTHR30469:SF15">
    <property type="entry name" value="HLYD FAMILY OF SECRETION PROTEINS"/>
    <property type="match status" value="1"/>
</dbReference>
<keyword evidence="9" id="KW-1185">Reference proteome</keyword>
<dbReference type="SUPFAM" id="SSF111369">
    <property type="entry name" value="HlyD-like secretion proteins"/>
    <property type="match status" value="1"/>
</dbReference>
<dbReference type="RefSeq" id="WP_073434399.1">
    <property type="nucleotide sequence ID" value="NZ_BJXU01000032.1"/>
</dbReference>
<dbReference type="PANTHER" id="PTHR30469">
    <property type="entry name" value="MULTIDRUG RESISTANCE PROTEIN MDTA"/>
    <property type="match status" value="1"/>
</dbReference>
<dbReference type="OrthoDB" id="9806939at2"/>
<evidence type="ECO:0000256" key="1">
    <source>
        <dbReference type="ARBA" id="ARBA00009477"/>
    </source>
</evidence>
<protein>
    <submittedName>
        <fullName evidence="7">RND family efflux transporter, MFP subunit</fullName>
    </submittedName>
    <submittedName>
        <fullName evidence="6">RND transporter</fullName>
    </submittedName>
</protein>
<dbReference type="Pfam" id="PF25954">
    <property type="entry name" value="Beta-barrel_RND_2"/>
    <property type="match status" value="1"/>
</dbReference>
<dbReference type="InterPro" id="IPR006143">
    <property type="entry name" value="RND_pump_MFP"/>
</dbReference>
<dbReference type="Pfam" id="PF25989">
    <property type="entry name" value="YknX_C"/>
    <property type="match status" value="1"/>
</dbReference>
<dbReference type="GO" id="GO:0015562">
    <property type="term" value="F:efflux transmembrane transporter activity"/>
    <property type="evidence" value="ECO:0007669"/>
    <property type="project" value="TreeGrafter"/>
</dbReference>
<keyword evidence="3" id="KW-0812">Transmembrane</keyword>
<dbReference type="AlphaFoldDB" id="A0A1M7DVV6"/>
<dbReference type="EMBL" id="FRCA01000003">
    <property type="protein sequence ID" value="SHL83498.1"/>
    <property type="molecule type" value="Genomic_DNA"/>
</dbReference>
<accession>A0A1M7DVV6</accession>
<feature type="domain" description="YknX-like C-terminal permuted SH3-like" evidence="5">
    <location>
        <begin position="282"/>
        <end position="336"/>
    </location>
</feature>
<keyword evidence="2" id="KW-0175">Coiled coil</keyword>
<dbReference type="Proteomes" id="UP000184123">
    <property type="component" value="Unassembled WGS sequence"/>
</dbReference>
<feature type="transmembrane region" description="Helical" evidence="3">
    <location>
        <begin position="12"/>
        <end position="32"/>
    </location>
</feature>
<dbReference type="Proteomes" id="UP000321726">
    <property type="component" value="Unassembled WGS sequence"/>
</dbReference>
<proteinExistence type="inferred from homology"/>
<evidence type="ECO:0000256" key="2">
    <source>
        <dbReference type="SAM" id="Coils"/>
    </source>
</evidence>
<keyword evidence="3" id="KW-0472">Membrane</keyword>
<evidence type="ECO:0000256" key="3">
    <source>
        <dbReference type="SAM" id="Phobius"/>
    </source>
</evidence>
<keyword evidence="3" id="KW-1133">Transmembrane helix</keyword>
<organism evidence="7 8">
    <name type="scientific">Halomonas cupida</name>
    <dbReference type="NCBI Taxonomy" id="44933"/>
    <lineage>
        <taxon>Bacteria</taxon>
        <taxon>Pseudomonadati</taxon>
        <taxon>Pseudomonadota</taxon>
        <taxon>Gammaproteobacteria</taxon>
        <taxon>Oceanospirillales</taxon>
        <taxon>Halomonadaceae</taxon>
        <taxon>Halomonas</taxon>
    </lineage>
</organism>
<evidence type="ECO:0000313" key="7">
    <source>
        <dbReference type="EMBL" id="SHL83498.1"/>
    </source>
</evidence>
<dbReference type="Gene3D" id="1.10.287.470">
    <property type="entry name" value="Helix hairpin bin"/>
    <property type="match status" value="1"/>
</dbReference>